<keyword evidence="3" id="KW-1185">Reference proteome</keyword>
<reference evidence="2 3" key="1">
    <citation type="submission" date="2013-02" db="EMBL/GenBank/DDBJ databases">
        <authorList>
            <person name="Genoscope - CEA"/>
        </authorList>
    </citation>
    <scope>NUCLEOTIDE SEQUENCE [LARGE SCALE GENOMIC DNA]</scope>
    <source>
        <strain evidence="2 3">STM 2683</strain>
    </source>
</reference>
<dbReference type="AlphaFoldDB" id="M5EW45"/>
<evidence type="ECO:0000313" key="2">
    <source>
        <dbReference type="EMBL" id="CCV08467.1"/>
    </source>
</evidence>
<protein>
    <submittedName>
        <fullName evidence="2">Uncharacterized protein</fullName>
    </submittedName>
</protein>
<proteinExistence type="predicted"/>
<feature type="compositionally biased region" description="Polar residues" evidence="1">
    <location>
        <begin position="60"/>
        <end position="82"/>
    </location>
</feature>
<evidence type="ECO:0000256" key="1">
    <source>
        <dbReference type="SAM" id="MobiDB-lite"/>
    </source>
</evidence>
<evidence type="ECO:0000313" key="3">
    <source>
        <dbReference type="Proteomes" id="UP000012062"/>
    </source>
</evidence>
<comment type="caution">
    <text evidence="2">The sequence shown here is derived from an EMBL/GenBank/DDBJ whole genome shotgun (WGS) entry which is preliminary data.</text>
</comment>
<sequence length="82" mass="8829">MGCLAGQQSRNFPRSRIALNCDHISSPTDEETQRRSATDYVGFEICEAEALPGKEEYLNPRSTKSALGTWTSPATCSGTSGS</sequence>
<organism evidence="2 3">
    <name type="scientific">Mesorhizobium metallidurans STM 2683</name>
    <dbReference type="NCBI Taxonomy" id="1297569"/>
    <lineage>
        <taxon>Bacteria</taxon>
        <taxon>Pseudomonadati</taxon>
        <taxon>Pseudomonadota</taxon>
        <taxon>Alphaproteobacteria</taxon>
        <taxon>Hyphomicrobiales</taxon>
        <taxon>Phyllobacteriaceae</taxon>
        <taxon>Mesorhizobium</taxon>
    </lineage>
</organism>
<name>M5EW45_9HYPH</name>
<feature type="region of interest" description="Disordered" evidence="1">
    <location>
        <begin position="57"/>
        <end position="82"/>
    </location>
</feature>
<dbReference type="EMBL" id="CAUM01000145">
    <property type="protein sequence ID" value="CCV08467.1"/>
    <property type="molecule type" value="Genomic_DNA"/>
</dbReference>
<dbReference type="Proteomes" id="UP000012062">
    <property type="component" value="Unassembled WGS sequence"/>
</dbReference>
<accession>M5EW45</accession>
<gene>
    <name evidence="2" type="ORF">MESS2_750016</name>
</gene>